<evidence type="ECO:0000256" key="5">
    <source>
        <dbReference type="ARBA" id="ARBA00022741"/>
    </source>
</evidence>
<evidence type="ECO:0000313" key="16">
    <source>
        <dbReference type="Proteomes" id="UP000078046"/>
    </source>
</evidence>
<dbReference type="InterPro" id="IPR019807">
    <property type="entry name" value="Hexokinase_BS"/>
</dbReference>
<dbReference type="InterPro" id="IPR022672">
    <property type="entry name" value="Hexokinase_N"/>
</dbReference>
<dbReference type="EMBL" id="LWCA01000026">
    <property type="protein sequence ID" value="OAF71757.1"/>
    <property type="molecule type" value="Genomic_DNA"/>
</dbReference>
<dbReference type="Pfam" id="PF00349">
    <property type="entry name" value="Hexokinase_1"/>
    <property type="match status" value="1"/>
</dbReference>
<evidence type="ECO:0000256" key="11">
    <source>
        <dbReference type="ARBA" id="ARBA00048160"/>
    </source>
</evidence>
<comment type="caution">
    <text evidence="15">The sequence shown here is derived from an EMBL/GenBank/DDBJ whole genome shotgun (WGS) entry which is preliminary data.</text>
</comment>
<dbReference type="GO" id="GO:0001678">
    <property type="term" value="P:intracellular glucose homeostasis"/>
    <property type="evidence" value="ECO:0007669"/>
    <property type="project" value="InterPro"/>
</dbReference>
<keyword evidence="5 12" id="KW-0547">Nucleotide-binding</keyword>
<dbReference type="Pfam" id="PF03727">
    <property type="entry name" value="Hexokinase_2"/>
    <property type="match status" value="1"/>
</dbReference>
<evidence type="ECO:0000259" key="13">
    <source>
        <dbReference type="Pfam" id="PF00349"/>
    </source>
</evidence>
<dbReference type="EC" id="2.7.1.-" evidence="12"/>
<dbReference type="UniPathway" id="UPA00242"/>
<comment type="similarity">
    <text evidence="3 12">Belongs to the hexokinase family.</text>
</comment>
<organism evidence="15 16">
    <name type="scientific">Intoshia linei</name>
    <dbReference type="NCBI Taxonomy" id="1819745"/>
    <lineage>
        <taxon>Eukaryota</taxon>
        <taxon>Metazoa</taxon>
        <taxon>Spiralia</taxon>
        <taxon>Lophotrochozoa</taxon>
        <taxon>Mesozoa</taxon>
        <taxon>Orthonectida</taxon>
        <taxon>Rhopaluridae</taxon>
        <taxon>Intoshia</taxon>
    </lineage>
</organism>
<evidence type="ECO:0000256" key="10">
    <source>
        <dbReference type="ARBA" id="ARBA00047905"/>
    </source>
</evidence>
<evidence type="ECO:0000256" key="9">
    <source>
        <dbReference type="ARBA" id="ARBA00044613"/>
    </source>
</evidence>
<dbReference type="PANTHER" id="PTHR19443">
    <property type="entry name" value="HEXOKINASE"/>
    <property type="match status" value="1"/>
</dbReference>
<dbReference type="FunFam" id="3.30.420.40:FF:000805">
    <property type="entry name" value="Hexokinase-2"/>
    <property type="match status" value="1"/>
</dbReference>
<protein>
    <recommendedName>
        <fullName evidence="12">Phosphotransferase</fullName>
        <ecNumber evidence="12">2.7.1.-</ecNumber>
    </recommendedName>
</protein>
<dbReference type="Gene3D" id="3.40.367.20">
    <property type="match status" value="1"/>
</dbReference>
<evidence type="ECO:0000256" key="12">
    <source>
        <dbReference type="RuleBase" id="RU362007"/>
    </source>
</evidence>
<gene>
    <name evidence="15" type="ORF">A3Q56_00452</name>
</gene>
<comment type="catalytic activity">
    <reaction evidence="11">
        <text>D-glucose + ATP = D-glucose 6-phosphate + ADP + H(+)</text>
        <dbReference type="Rhea" id="RHEA:17825"/>
        <dbReference type="ChEBI" id="CHEBI:4167"/>
        <dbReference type="ChEBI" id="CHEBI:15378"/>
        <dbReference type="ChEBI" id="CHEBI:30616"/>
        <dbReference type="ChEBI" id="CHEBI:61548"/>
        <dbReference type="ChEBI" id="CHEBI:456216"/>
        <dbReference type="EC" id="2.7.1.1"/>
    </reaction>
    <physiologicalReaction direction="left-to-right" evidence="11">
        <dbReference type="Rhea" id="RHEA:17826"/>
    </physiologicalReaction>
</comment>
<evidence type="ECO:0000256" key="6">
    <source>
        <dbReference type="ARBA" id="ARBA00022777"/>
    </source>
</evidence>
<comment type="catalytic activity">
    <reaction evidence="9">
        <text>a D-hexose + ATP = a D-hexose 6-phosphate + ADP + H(+)</text>
        <dbReference type="Rhea" id="RHEA:22740"/>
        <dbReference type="ChEBI" id="CHEBI:4194"/>
        <dbReference type="ChEBI" id="CHEBI:15378"/>
        <dbReference type="ChEBI" id="CHEBI:30616"/>
        <dbReference type="ChEBI" id="CHEBI:229467"/>
        <dbReference type="ChEBI" id="CHEBI:456216"/>
        <dbReference type="EC" id="2.7.1.1"/>
    </reaction>
    <physiologicalReaction direction="left-to-right" evidence="9">
        <dbReference type="Rhea" id="RHEA:22741"/>
    </physiologicalReaction>
</comment>
<reference evidence="15 16" key="1">
    <citation type="submission" date="2016-04" db="EMBL/GenBank/DDBJ databases">
        <title>The genome of Intoshia linei affirms orthonectids as highly simplified spiralians.</title>
        <authorList>
            <person name="Mikhailov K.V."/>
            <person name="Slusarev G.S."/>
            <person name="Nikitin M.A."/>
            <person name="Logacheva M.D."/>
            <person name="Penin A."/>
            <person name="Aleoshin V."/>
            <person name="Panchin Y.V."/>
        </authorList>
    </citation>
    <scope>NUCLEOTIDE SEQUENCE [LARGE SCALE GENOMIC DNA]</scope>
    <source>
        <strain evidence="15">Intl2013</strain>
        <tissue evidence="15">Whole animal</tissue>
    </source>
</reference>
<proteinExistence type="inferred from homology"/>
<evidence type="ECO:0000256" key="3">
    <source>
        <dbReference type="ARBA" id="ARBA00009225"/>
    </source>
</evidence>
<keyword evidence="16" id="KW-1185">Reference proteome</keyword>
<dbReference type="Proteomes" id="UP000078046">
    <property type="component" value="Unassembled WGS sequence"/>
</dbReference>
<dbReference type="UniPathway" id="UPA00109">
    <property type="reaction ID" value="UER00180"/>
</dbReference>
<evidence type="ECO:0000313" key="15">
    <source>
        <dbReference type="EMBL" id="OAF71757.1"/>
    </source>
</evidence>
<dbReference type="GO" id="GO:0006006">
    <property type="term" value="P:glucose metabolic process"/>
    <property type="evidence" value="ECO:0007669"/>
    <property type="project" value="TreeGrafter"/>
</dbReference>
<evidence type="ECO:0000256" key="7">
    <source>
        <dbReference type="ARBA" id="ARBA00022840"/>
    </source>
</evidence>
<name>A0A177BBQ5_9BILA</name>
<feature type="domain" description="Hexokinase N-terminal" evidence="13">
    <location>
        <begin position="10"/>
        <end position="199"/>
    </location>
</feature>
<dbReference type="GO" id="GO:0006096">
    <property type="term" value="P:glycolytic process"/>
    <property type="evidence" value="ECO:0007669"/>
    <property type="project" value="UniProtKB-UniPathway"/>
</dbReference>
<dbReference type="GO" id="GO:0005739">
    <property type="term" value="C:mitochondrion"/>
    <property type="evidence" value="ECO:0007669"/>
    <property type="project" value="TreeGrafter"/>
</dbReference>
<dbReference type="GO" id="GO:0005524">
    <property type="term" value="F:ATP binding"/>
    <property type="evidence" value="ECO:0007669"/>
    <property type="project" value="UniProtKB-UniRule"/>
</dbReference>
<dbReference type="PANTHER" id="PTHR19443:SF16">
    <property type="entry name" value="HEXOKINASE TYPE 1-RELATED"/>
    <property type="match status" value="1"/>
</dbReference>
<keyword evidence="7 12" id="KW-0067">ATP-binding</keyword>
<dbReference type="PROSITE" id="PS00378">
    <property type="entry name" value="HEXOKINASE_1"/>
    <property type="match status" value="1"/>
</dbReference>
<comment type="pathway">
    <text evidence="1">Carbohydrate degradation; glycolysis; D-glyceraldehyde 3-phosphate and glycerone phosphate from D-glucose: step 1/4.</text>
</comment>
<dbReference type="PROSITE" id="PS51748">
    <property type="entry name" value="HEXOKINASE_2"/>
    <property type="match status" value="1"/>
</dbReference>
<evidence type="ECO:0000256" key="8">
    <source>
        <dbReference type="ARBA" id="ARBA00023152"/>
    </source>
</evidence>
<accession>A0A177BBQ5</accession>
<keyword evidence="6 12" id="KW-0418">Kinase</keyword>
<comment type="pathway">
    <text evidence="2">Carbohydrate metabolism; hexose metabolism.</text>
</comment>
<dbReference type="GO" id="GO:0005536">
    <property type="term" value="F:D-glucose binding"/>
    <property type="evidence" value="ECO:0007669"/>
    <property type="project" value="InterPro"/>
</dbReference>
<evidence type="ECO:0000256" key="4">
    <source>
        <dbReference type="ARBA" id="ARBA00022679"/>
    </source>
</evidence>
<feature type="domain" description="Hexokinase C-terminal" evidence="14">
    <location>
        <begin position="206"/>
        <end position="439"/>
    </location>
</feature>
<dbReference type="FunFam" id="3.40.367.20:FF:000020">
    <property type="entry name" value="Hexokinase-1"/>
    <property type="match status" value="1"/>
</dbReference>
<dbReference type="OrthoDB" id="419537at2759"/>
<dbReference type="GO" id="GO:0005829">
    <property type="term" value="C:cytosol"/>
    <property type="evidence" value="ECO:0007669"/>
    <property type="project" value="TreeGrafter"/>
</dbReference>
<evidence type="ECO:0000256" key="2">
    <source>
        <dbReference type="ARBA" id="ARBA00005028"/>
    </source>
</evidence>
<sequence length="443" mass="50077">MTDVNERLNLILSDFDIPWNTYDKISQLMNQEIENVLTNKNINNSLKMLNSFVKNVPLEAKDGKYLALDLGGTHFRVSLIELHGSIINSNHKIYEVPKEIKRSTTDELFNFVTDSLKNFLSLNNLSKEKLYLGFTFSFPVSLKSLNEGIIISWTKNFQINDGIGKDVSKILMKHIQDKNINVVCRAIINDTVGCLMSTAFDHKLAKIGVILGTGTNACYFEKTEKMKTWEERHDFKSDQVLINTEWGCFGENGVLDFILTKYDIELDKNSLNPTKSIFEKMISGMYLGEITRRVFLKCIEEKLIFNGKLSDIIKQQFTINTTTLSIFAEGDYEKVWKNILSMGYNSILEKDIEIMSKVCDMISKRAAFLAAAGISCLIKRLDVTDKDEIIVGIDGGLFKCHPNFEKYIKLGISKLIMDRNVSLKLSIDGSAIGAAIVAMSTVE</sequence>
<dbReference type="InterPro" id="IPR001312">
    <property type="entry name" value="Hexokinase"/>
</dbReference>
<dbReference type="AlphaFoldDB" id="A0A177BBQ5"/>
<dbReference type="PRINTS" id="PR00475">
    <property type="entry name" value="HEXOKINASE"/>
</dbReference>
<dbReference type="SUPFAM" id="SSF53067">
    <property type="entry name" value="Actin-like ATPase domain"/>
    <property type="match status" value="2"/>
</dbReference>
<evidence type="ECO:0000259" key="14">
    <source>
        <dbReference type="Pfam" id="PF03727"/>
    </source>
</evidence>
<dbReference type="InterPro" id="IPR043129">
    <property type="entry name" value="ATPase_NBD"/>
</dbReference>
<keyword evidence="8 12" id="KW-0324">Glycolysis</keyword>
<evidence type="ECO:0000256" key="1">
    <source>
        <dbReference type="ARBA" id="ARBA00004888"/>
    </source>
</evidence>
<dbReference type="InterPro" id="IPR022673">
    <property type="entry name" value="Hexokinase_C"/>
</dbReference>
<dbReference type="GO" id="GO:0008865">
    <property type="term" value="F:fructokinase activity"/>
    <property type="evidence" value="ECO:0007669"/>
    <property type="project" value="TreeGrafter"/>
</dbReference>
<dbReference type="GO" id="GO:0004340">
    <property type="term" value="F:glucokinase activity"/>
    <property type="evidence" value="ECO:0007669"/>
    <property type="project" value="TreeGrafter"/>
</dbReference>
<comment type="catalytic activity">
    <reaction evidence="10">
        <text>D-fructose + ATP = D-fructose 6-phosphate + ADP + H(+)</text>
        <dbReference type="Rhea" id="RHEA:16125"/>
        <dbReference type="ChEBI" id="CHEBI:15378"/>
        <dbReference type="ChEBI" id="CHEBI:30616"/>
        <dbReference type="ChEBI" id="CHEBI:37721"/>
        <dbReference type="ChEBI" id="CHEBI:61527"/>
        <dbReference type="ChEBI" id="CHEBI:456216"/>
        <dbReference type="EC" id="2.7.1.1"/>
    </reaction>
    <physiologicalReaction direction="left-to-right" evidence="10">
        <dbReference type="Rhea" id="RHEA:16126"/>
    </physiologicalReaction>
</comment>
<dbReference type="Gene3D" id="3.30.420.40">
    <property type="match status" value="1"/>
</dbReference>
<keyword evidence="4 12" id="KW-0808">Transferase</keyword>